<dbReference type="Proteomes" id="UP001154322">
    <property type="component" value="Unassembled WGS sequence"/>
</dbReference>
<reference evidence="2" key="1">
    <citation type="submission" date="2022-06" db="EMBL/GenBank/DDBJ databases">
        <authorList>
            <person name="Dietemann V."/>
            <person name="Ory F."/>
            <person name="Dainat B."/>
            <person name="Oberhansli S."/>
        </authorList>
    </citation>
    <scope>NUCLEOTIDE SEQUENCE</scope>
    <source>
        <strain evidence="2">Ena-SAMPLE-TAB-26-04-2022-14:26:32:270-5432</strain>
    </source>
</reference>
<keyword evidence="3" id="KW-1185">Reference proteome</keyword>
<gene>
    <name evidence="2" type="ORF">WJ0W_005814</name>
</gene>
<comment type="caution">
    <text evidence="2">The sequence shown here is derived from an EMBL/GenBank/DDBJ whole genome shotgun (WGS) entry which is preliminary data.</text>
</comment>
<dbReference type="RefSeq" id="WP_261945022.1">
    <property type="nucleotide sequence ID" value="NZ_CALYLO010000012.1"/>
</dbReference>
<accession>A0ABN8UC20</accession>
<evidence type="ECO:0000313" key="2">
    <source>
        <dbReference type="EMBL" id="CAH8248630.1"/>
    </source>
</evidence>
<dbReference type="EMBL" id="CALYLO010000012">
    <property type="protein sequence ID" value="CAH8248630.1"/>
    <property type="molecule type" value="Genomic_DNA"/>
</dbReference>
<feature type="region of interest" description="Disordered" evidence="1">
    <location>
        <begin position="77"/>
        <end position="103"/>
    </location>
</feature>
<evidence type="ECO:0000256" key="1">
    <source>
        <dbReference type="SAM" id="MobiDB-lite"/>
    </source>
</evidence>
<feature type="region of interest" description="Disordered" evidence="1">
    <location>
        <begin position="1"/>
        <end position="22"/>
    </location>
</feature>
<protein>
    <recommendedName>
        <fullName evidence="4">Tail fiber protein</fullName>
    </recommendedName>
</protein>
<evidence type="ECO:0000313" key="3">
    <source>
        <dbReference type="Proteomes" id="UP001154322"/>
    </source>
</evidence>
<sequence length="945" mass="103604">MPFNKKLPEWKAAGIQPPESKRLKGWEVEDRPPADWLNWQMNTTYEALQELHEKAAEKDDVSKALKYAKEYTDKKAQAITPESIGAETPAGAQSKADAAKQDAEQKIADHAGDAQVHVSATDRQEWDGAAAEVSDAPAKKLTFTPGLQVVESEQDAPFRMGEVKGRTLINLLGKVGDCENTADWSAPGPGVKTLSTERVYGSFSIEVGSTKEEQAGFGIRTNGAIKDLTKHYIAIGHVRNVSAQYVHLSFAEVKVENNVTSWFKSNGTVKSNQFTYAYVVVSPEELAGKEKVEVYVRGVASGADQKIAADGIGLYEITEAEYDAIAKMTPEQVAAKYPYVDSMTNVTNPYAIITGGNLLPPFYEADRITVASKATVEAPYELRFGAGGDGDFLAYHLSVLPNKTYTFSLENSGVLWCITELDYNTVVVPYSTDTNRSFNVGDRTQIAFVFKSFSTEIDVSCKNPMLTIGTEPKPFTPQQRSMLAFETELAAHPVDGSNPDTLFMGDDGLPYVLEKWKKLALDGGLEWRFAERFTGFKTVLAYGATVGSVAGSGIVTKYDGKKLGIAADWVTDGPDHINGDIHLGNIYMSIANTDSGWGPDYEPTKPEIAAFFMGYRLLKADGSLYDGEGQRYWNIINPDGSVAPGQYTTTLPTQPHSQWTPYRLQYLKTKPTVEPVRNYEMGSTLSAGSNMVEAGSGIVIREKANPTYYSPNGNYYINNTAVSGSLLKNKAFHILRVYRNNQIDNFAKIENDANAYGKQHIRFLSSDLDPTAVYHVTYTMLDPTLAAPISGTVAANLRGTVSDLVQDVGDVQRRLSVSEVRLNSITSDLNSPLDWITATLLNGWKSVAGRPVQYAMDAFGFVHFRGTLDSSEAAKAVGTDIFKLPIQYRPSRVIGIPTVTYSSPQDIQPYAVDIGNGGSIRITMENTRRFIYLESFSFYVEGGTT</sequence>
<proteinExistence type="predicted"/>
<organism evidence="2 3">
    <name type="scientific">Paenibacillus melissococcoides</name>
    <dbReference type="NCBI Taxonomy" id="2912268"/>
    <lineage>
        <taxon>Bacteria</taxon>
        <taxon>Bacillati</taxon>
        <taxon>Bacillota</taxon>
        <taxon>Bacilli</taxon>
        <taxon>Bacillales</taxon>
        <taxon>Paenibacillaceae</taxon>
        <taxon>Paenibacillus</taxon>
    </lineage>
</organism>
<name>A0ABN8UC20_9BACL</name>
<evidence type="ECO:0008006" key="4">
    <source>
        <dbReference type="Google" id="ProtNLM"/>
    </source>
</evidence>